<comment type="subcellular location">
    <subcellularLocation>
        <location evidence="1 10">Cell membrane</location>
        <topology evidence="1 10">Multi-pass membrane protein</topology>
    </subcellularLocation>
</comment>
<feature type="transmembrane region" description="Helical" evidence="10">
    <location>
        <begin position="319"/>
        <end position="337"/>
    </location>
</feature>
<keyword evidence="9 10" id="KW-0807">Transducer</keyword>
<dbReference type="AlphaFoldDB" id="A0A2I4PH51"/>
<keyword evidence="3 10" id="KW-0716">Sensory transduction</keyword>
<protein>
    <recommendedName>
        <fullName evidence="10">Odorant receptor</fullName>
    </recommendedName>
</protein>
<evidence type="ECO:0000256" key="9">
    <source>
        <dbReference type="ARBA" id="ARBA00023224"/>
    </source>
</evidence>
<dbReference type="EMBL" id="KU523659">
    <property type="protein sequence ID" value="APZ81481.1"/>
    <property type="molecule type" value="mRNA"/>
</dbReference>
<dbReference type="PANTHER" id="PTHR21137:SF35">
    <property type="entry name" value="ODORANT RECEPTOR 19A-RELATED"/>
    <property type="match status" value="1"/>
</dbReference>
<dbReference type="InterPro" id="IPR004117">
    <property type="entry name" value="7tm6_olfct_rcpt"/>
</dbReference>
<reference evidence="11" key="1">
    <citation type="submission" date="2016-01" db="EMBL/GenBank/DDBJ databases">
        <title>Candidate chemosensory genes identified in Adelphocoris lineolatus (Goeze) (Hemiptera: Miridae) by antennal transcriptome analysis.</title>
        <authorList>
            <person name="Xiao Y."/>
        </authorList>
    </citation>
    <scope>NUCLEOTIDE SEQUENCE</scope>
</reference>
<dbReference type="GO" id="GO:0004984">
    <property type="term" value="F:olfactory receptor activity"/>
    <property type="evidence" value="ECO:0007669"/>
    <property type="project" value="InterPro"/>
</dbReference>
<sequence length="417" mass="48194">MDDPGGRALEKSGLNNVMSILAGFQGPREVRFKGTKYQHVFTAYSYFGLCVSHYILICCYLTPLFITDMSFKDMMFFAVPTITSTFSTLRVYYMMWNRSKIIRLLIKNEEASEDDYYQDKQEEEIKKWANTAKVLQPILYFAVCAPIAPWGVSPIINEILGNPWGPRKATIISWYPYDVQKTHFWVLTVCLQTMAGCYATLSNVMFDAVFICIAARQLALLIHLKNSFSKIFQVFHVHLNGNVWYSNYNGEVVERKEIEDVVIQRLKYWIKKHQTVLRLLDESQSMYSFPLFLHFCYVGMVLATGSAAVLKGTLTSMEYYFIGMHLVGLSFTLFIICRIGDYIKIETDEITEGLYGQNYFMLSKEQHMLIKNILTAVKQPFVFTVAQAFPLSTETFKSVMTTTYSFFAMFTQMQHKN</sequence>
<feature type="transmembrane region" description="Helical" evidence="10">
    <location>
        <begin position="287"/>
        <end position="307"/>
    </location>
</feature>
<dbReference type="GO" id="GO:0007165">
    <property type="term" value="P:signal transduction"/>
    <property type="evidence" value="ECO:0007669"/>
    <property type="project" value="UniProtKB-KW"/>
</dbReference>
<keyword evidence="7 10" id="KW-0472">Membrane</keyword>
<keyword evidence="8 10" id="KW-0675">Receptor</keyword>
<keyword evidence="6 10" id="KW-1133">Transmembrane helix</keyword>
<evidence type="ECO:0000256" key="4">
    <source>
        <dbReference type="ARBA" id="ARBA00022692"/>
    </source>
</evidence>
<evidence type="ECO:0000256" key="10">
    <source>
        <dbReference type="RuleBase" id="RU351113"/>
    </source>
</evidence>
<dbReference type="PANTHER" id="PTHR21137">
    <property type="entry name" value="ODORANT RECEPTOR"/>
    <property type="match status" value="1"/>
</dbReference>
<dbReference type="GO" id="GO:0005886">
    <property type="term" value="C:plasma membrane"/>
    <property type="evidence" value="ECO:0007669"/>
    <property type="project" value="UniProtKB-SubCell"/>
</dbReference>
<dbReference type="GO" id="GO:0005549">
    <property type="term" value="F:odorant binding"/>
    <property type="evidence" value="ECO:0007669"/>
    <property type="project" value="InterPro"/>
</dbReference>
<proteinExistence type="evidence at transcript level"/>
<evidence type="ECO:0000256" key="8">
    <source>
        <dbReference type="ARBA" id="ARBA00023170"/>
    </source>
</evidence>
<name>A0A2I4PH51_ADELI</name>
<comment type="caution">
    <text evidence="10">Lacks conserved residue(s) required for the propagation of feature annotation.</text>
</comment>
<evidence type="ECO:0000256" key="5">
    <source>
        <dbReference type="ARBA" id="ARBA00022725"/>
    </source>
</evidence>
<keyword evidence="5 10" id="KW-0552">Olfaction</keyword>
<feature type="transmembrane region" description="Helical" evidence="10">
    <location>
        <begin position="75"/>
        <end position="93"/>
    </location>
</feature>
<evidence type="ECO:0000313" key="11">
    <source>
        <dbReference type="EMBL" id="APZ81481.1"/>
    </source>
</evidence>
<comment type="similarity">
    <text evidence="10">Belongs to the insect chemoreceptor superfamily. Heteromeric odorant receptor channel (TC 1.A.69) family.</text>
</comment>
<evidence type="ECO:0000256" key="2">
    <source>
        <dbReference type="ARBA" id="ARBA00022475"/>
    </source>
</evidence>
<evidence type="ECO:0000256" key="1">
    <source>
        <dbReference type="ARBA" id="ARBA00004651"/>
    </source>
</evidence>
<organism evidence="11">
    <name type="scientific">Adelphocoris lineolatus</name>
    <name type="common">Alfalfa plant bug</name>
    <dbReference type="NCBI Taxonomy" id="236346"/>
    <lineage>
        <taxon>Eukaryota</taxon>
        <taxon>Metazoa</taxon>
        <taxon>Ecdysozoa</taxon>
        <taxon>Arthropoda</taxon>
        <taxon>Hexapoda</taxon>
        <taxon>Insecta</taxon>
        <taxon>Pterygota</taxon>
        <taxon>Neoptera</taxon>
        <taxon>Paraneoptera</taxon>
        <taxon>Hemiptera</taxon>
        <taxon>Heteroptera</taxon>
        <taxon>Panheteroptera</taxon>
        <taxon>Cimicomorpha</taxon>
        <taxon>Miridae</taxon>
        <taxon>Mirini</taxon>
        <taxon>Adelphocoris</taxon>
    </lineage>
</organism>
<accession>A0A2I4PH51</accession>
<feature type="transmembrane region" description="Helical" evidence="10">
    <location>
        <begin position="41"/>
        <end position="63"/>
    </location>
</feature>
<dbReference type="Pfam" id="PF02949">
    <property type="entry name" value="7tm_6"/>
    <property type="match status" value="1"/>
</dbReference>
<keyword evidence="2" id="KW-1003">Cell membrane</keyword>
<evidence type="ECO:0000256" key="3">
    <source>
        <dbReference type="ARBA" id="ARBA00022606"/>
    </source>
</evidence>
<evidence type="ECO:0000256" key="7">
    <source>
        <dbReference type="ARBA" id="ARBA00023136"/>
    </source>
</evidence>
<keyword evidence="4 10" id="KW-0812">Transmembrane</keyword>
<evidence type="ECO:0000256" key="6">
    <source>
        <dbReference type="ARBA" id="ARBA00022989"/>
    </source>
</evidence>